<sequence length="163" mass="17866">MRFRDLFKSAIIGGVITGILVFVFSLTSIELGCCCCCFLYILSGVITAHLLARKHISSDKDYLISGALSGGIAGFVSWLLYTLKEILYFLLEMLSLLSPVVGFGDYQTAALYIGASIMTSGMIFILEILVLFILFFVYPLLGATFGVVGTVLYRLGVEAFKRQ</sequence>
<feature type="transmembrane region" description="Helical" evidence="1">
    <location>
        <begin position="7"/>
        <end position="23"/>
    </location>
</feature>
<keyword evidence="1" id="KW-0472">Membrane</keyword>
<dbReference type="EMBL" id="DQVW01000015">
    <property type="protein sequence ID" value="HIQ32076.1"/>
    <property type="molecule type" value="Genomic_DNA"/>
</dbReference>
<feature type="transmembrane region" description="Helical" evidence="1">
    <location>
        <begin position="86"/>
        <end position="104"/>
    </location>
</feature>
<name>A0A833A646_9EURY</name>
<proteinExistence type="predicted"/>
<evidence type="ECO:0000256" key="1">
    <source>
        <dbReference type="SAM" id="Phobius"/>
    </source>
</evidence>
<keyword evidence="1" id="KW-0812">Transmembrane</keyword>
<gene>
    <name evidence="2" type="ORF">EYH55_01155</name>
</gene>
<reference evidence="2" key="1">
    <citation type="journal article" date="2020" name="ISME J.">
        <title>Gammaproteobacteria mediating utilization of methyl-, sulfur- and petroleum organic compounds in deep ocean hydrothermal plumes.</title>
        <authorList>
            <person name="Zhou Z."/>
            <person name="Liu Y."/>
            <person name="Pan J."/>
            <person name="Cron B.R."/>
            <person name="Toner B.M."/>
            <person name="Anantharaman K."/>
            <person name="Breier J.A."/>
            <person name="Dick G.J."/>
            <person name="Li M."/>
        </authorList>
    </citation>
    <scope>NUCLEOTIDE SEQUENCE</scope>
    <source>
        <strain evidence="2">SZUA-1534</strain>
    </source>
</reference>
<evidence type="ECO:0000313" key="2">
    <source>
        <dbReference type="EMBL" id="HIQ32076.1"/>
    </source>
</evidence>
<feature type="transmembrane region" description="Helical" evidence="1">
    <location>
        <begin position="29"/>
        <end position="50"/>
    </location>
</feature>
<organism evidence="2 3">
    <name type="scientific">Methanothermococcus okinawensis</name>
    <dbReference type="NCBI Taxonomy" id="155863"/>
    <lineage>
        <taxon>Archaea</taxon>
        <taxon>Methanobacteriati</taxon>
        <taxon>Methanobacteriota</taxon>
        <taxon>Methanomada group</taxon>
        <taxon>Methanococci</taxon>
        <taxon>Methanococcales</taxon>
        <taxon>Methanococcaceae</taxon>
        <taxon>Methanothermococcus</taxon>
    </lineage>
</organism>
<dbReference type="AlphaFoldDB" id="A0A833A646"/>
<dbReference type="Proteomes" id="UP000623215">
    <property type="component" value="Unassembled WGS sequence"/>
</dbReference>
<feature type="transmembrane region" description="Helical" evidence="1">
    <location>
        <begin position="111"/>
        <end position="134"/>
    </location>
</feature>
<accession>A0A833A646</accession>
<feature type="transmembrane region" description="Helical" evidence="1">
    <location>
        <begin position="62"/>
        <end position="80"/>
    </location>
</feature>
<evidence type="ECO:0000313" key="3">
    <source>
        <dbReference type="Proteomes" id="UP000623215"/>
    </source>
</evidence>
<protein>
    <submittedName>
        <fullName evidence="2">Uncharacterized protein</fullName>
    </submittedName>
</protein>
<comment type="caution">
    <text evidence="2">The sequence shown here is derived from an EMBL/GenBank/DDBJ whole genome shotgun (WGS) entry which is preliminary data.</text>
</comment>
<keyword evidence="1" id="KW-1133">Transmembrane helix</keyword>
<feature type="transmembrane region" description="Helical" evidence="1">
    <location>
        <begin position="140"/>
        <end position="157"/>
    </location>
</feature>